<protein>
    <recommendedName>
        <fullName evidence="2">SWIRM domain-containing protein</fullName>
    </recommendedName>
</protein>
<comment type="caution">
    <text evidence="3">The sequence shown here is derived from an EMBL/GenBank/DDBJ whole genome shotgun (WGS) entry which is preliminary data.</text>
</comment>
<feature type="compositionally biased region" description="Basic and acidic residues" evidence="1">
    <location>
        <begin position="1"/>
        <end position="10"/>
    </location>
</feature>
<dbReference type="PANTHER" id="PTHR12374">
    <property type="entry name" value="TRANSCRIPTIONAL ADAPTOR 2 ADA2 -RELATED"/>
    <property type="match status" value="1"/>
</dbReference>
<feature type="compositionally biased region" description="Low complexity" evidence="1">
    <location>
        <begin position="266"/>
        <end position="277"/>
    </location>
</feature>
<evidence type="ECO:0000259" key="2">
    <source>
        <dbReference type="PROSITE" id="PS50934"/>
    </source>
</evidence>
<evidence type="ECO:0000256" key="1">
    <source>
        <dbReference type="SAM" id="MobiDB-lite"/>
    </source>
</evidence>
<dbReference type="PANTHER" id="PTHR12374:SF21">
    <property type="entry name" value="SWIRM DOMAIN-CONTAINING PROTEIN FUN19-RELATED"/>
    <property type="match status" value="1"/>
</dbReference>
<keyword evidence="4" id="KW-1185">Reference proteome</keyword>
<evidence type="ECO:0000313" key="3">
    <source>
        <dbReference type="EMBL" id="GAB1312448.1"/>
    </source>
</evidence>
<gene>
    <name evidence="3" type="ORF">MFIFM68171_02658</name>
</gene>
<feature type="region of interest" description="Disordered" evidence="1">
    <location>
        <begin position="224"/>
        <end position="278"/>
    </location>
</feature>
<feature type="compositionally biased region" description="Polar residues" evidence="1">
    <location>
        <begin position="74"/>
        <end position="88"/>
    </location>
</feature>
<dbReference type="SUPFAM" id="SSF46689">
    <property type="entry name" value="Homeodomain-like"/>
    <property type="match status" value="1"/>
</dbReference>
<dbReference type="GeneID" id="98173403"/>
<name>A0ABQ0G3W9_9PEZI</name>
<evidence type="ECO:0000313" key="4">
    <source>
        <dbReference type="Proteomes" id="UP001628179"/>
    </source>
</evidence>
<proteinExistence type="predicted"/>
<dbReference type="Proteomes" id="UP001628179">
    <property type="component" value="Unassembled WGS sequence"/>
</dbReference>
<dbReference type="EMBL" id="BAAFSV010000001">
    <property type="protein sequence ID" value="GAB1312448.1"/>
    <property type="molecule type" value="Genomic_DNA"/>
</dbReference>
<dbReference type="Pfam" id="PF04433">
    <property type="entry name" value="SWIRM"/>
    <property type="match status" value="1"/>
</dbReference>
<dbReference type="InterPro" id="IPR009057">
    <property type="entry name" value="Homeodomain-like_sf"/>
</dbReference>
<accession>A0ABQ0G3W9</accession>
<dbReference type="PROSITE" id="PS50934">
    <property type="entry name" value="SWIRM"/>
    <property type="match status" value="1"/>
</dbReference>
<reference evidence="3 4" key="1">
    <citation type="submission" date="2024-09" db="EMBL/GenBank/DDBJ databases">
        <title>Itraconazole resistance in Madurella fahalii resulting from another homologue of gene encoding cytochrome P450 14-alpha sterol demethylase (CYP51).</title>
        <authorList>
            <person name="Yoshioka I."/>
            <person name="Fahal A.H."/>
            <person name="Kaneko S."/>
            <person name="Yaguchi T."/>
        </authorList>
    </citation>
    <scope>NUCLEOTIDE SEQUENCE [LARGE SCALE GENOMIC DNA]</scope>
    <source>
        <strain evidence="3 4">IFM 68171</strain>
    </source>
</reference>
<organism evidence="3 4">
    <name type="scientific">Madurella fahalii</name>
    <dbReference type="NCBI Taxonomy" id="1157608"/>
    <lineage>
        <taxon>Eukaryota</taxon>
        <taxon>Fungi</taxon>
        <taxon>Dikarya</taxon>
        <taxon>Ascomycota</taxon>
        <taxon>Pezizomycotina</taxon>
        <taxon>Sordariomycetes</taxon>
        <taxon>Sordariomycetidae</taxon>
        <taxon>Sordariales</taxon>
        <taxon>Sordariales incertae sedis</taxon>
        <taxon>Madurella</taxon>
    </lineage>
</organism>
<dbReference type="Gene3D" id="1.10.10.10">
    <property type="entry name" value="Winged helix-like DNA-binding domain superfamily/Winged helix DNA-binding domain"/>
    <property type="match status" value="1"/>
</dbReference>
<dbReference type="InterPro" id="IPR036388">
    <property type="entry name" value="WH-like_DNA-bd_sf"/>
</dbReference>
<dbReference type="InterPro" id="IPR007526">
    <property type="entry name" value="SWIRM"/>
</dbReference>
<feature type="domain" description="SWIRM" evidence="2">
    <location>
        <begin position="321"/>
        <end position="420"/>
    </location>
</feature>
<sequence>MQQPASHERAQTATRQFWTSSSSSPIPLPPTPTREAQDVRALPTEGHLMPSKPQKPCDISNLMSPPEPAPLDTYRTTGMASGKPSSAPDTRVPHQPLSPPISPFANLANTIGPEPPLNHPAKDPILYPVVENPAGSPTGPLFTLTSESVETFRAATERMVSEHIASRPASLFRDSTPPRPEDYELALYFKSNCFRMFQDNPKGWLRKERELLRADRKHTSLSFQPSKLPHILPASKPAVLGPQSAKVSTARVQKPRSPPKSKIQNPRPLRATPAPARETIRVGTPEPRVRTVAPNREDKDFEALEDLSPPVSSLPARPNSLKVDWKGNALDLSNDPNRNLLHPDELTLASNLRLDCATYLTSKRRIFLRRLECAKINKEFRKTDAQQACKIDVNKASKLWQAYERVGWLDLGWMREHLNRSTDRA</sequence>
<feature type="region of interest" description="Disordered" evidence="1">
    <location>
        <begin position="1"/>
        <end position="132"/>
    </location>
</feature>
<dbReference type="RefSeq" id="XP_070914181.1">
    <property type="nucleotide sequence ID" value="XM_071058080.1"/>
</dbReference>